<organism evidence="1">
    <name type="scientific">Timema tahoe</name>
    <dbReference type="NCBI Taxonomy" id="61484"/>
    <lineage>
        <taxon>Eukaryota</taxon>
        <taxon>Metazoa</taxon>
        <taxon>Ecdysozoa</taxon>
        <taxon>Arthropoda</taxon>
        <taxon>Hexapoda</taxon>
        <taxon>Insecta</taxon>
        <taxon>Pterygota</taxon>
        <taxon>Neoptera</taxon>
        <taxon>Polyneoptera</taxon>
        <taxon>Phasmatodea</taxon>
        <taxon>Timematodea</taxon>
        <taxon>Timematoidea</taxon>
        <taxon>Timematidae</taxon>
        <taxon>Timema</taxon>
    </lineage>
</organism>
<sequence length="401" mass="44233">MLGTREPIKSQNQTSQISAYAHLKTHALYSQKLADSFVGRMILDVDDLPEPIILEDGIKAFPWHIDTKYYTADVNLCSVEKKTLDSEEFAVSVEAVVINFDSNINAGLNIAESWLSFLKEFEPEVQILLCDRCEENPSEGVSKVAGNTSAKLCLAAMSWGTGILQVPLTHHDCPLSEATHVKRAQRETKELMNPCRPSITLITVHLEKLPHLDQLSLSGEVGSSFTQEWCVDQGFELVELDPELDAEWEAEQDFLETTGIKRVVQAMHSHLWPNLRMKGKPQQLSRTVQSMLNGNDLDPTLSTLGQDLQNLQLDPVTNSNNYNANVNTAIEDRIDELLGDSGGVAGFSSLFEQLHNMKACVQGLPSDQRKACAEQVVMAFWHAIGGDEDELEGLGGADGGT</sequence>
<proteinExistence type="predicted"/>
<gene>
    <name evidence="1" type="ORF">TTEB3V08_LOCUS8163</name>
</gene>
<dbReference type="InterPro" id="IPR019341">
    <property type="entry name" value="Alpha/Gamma-adaptin-bd_p34"/>
</dbReference>
<protein>
    <recommendedName>
        <fullName evidence="2">Alpha-and gamma-adaptin-binding protein p34</fullName>
    </recommendedName>
</protein>
<dbReference type="Pfam" id="PF10199">
    <property type="entry name" value="Adaptin_binding"/>
    <property type="match status" value="1"/>
</dbReference>
<accession>A0A7R9NXV4</accession>
<dbReference type="Gene3D" id="3.40.50.11960">
    <property type="match status" value="1"/>
</dbReference>
<evidence type="ECO:0000313" key="1">
    <source>
        <dbReference type="EMBL" id="CAD7460226.1"/>
    </source>
</evidence>
<dbReference type="PANTHER" id="PTHR14659">
    <property type="entry name" value="ALPHA- AND GAMMA-ADAPTIN-BINDING PROTEIN P34"/>
    <property type="match status" value="1"/>
</dbReference>
<dbReference type="EMBL" id="OE003507">
    <property type="protein sequence ID" value="CAD7460226.1"/>
    <property type="molecule type" value="Genomic_DNA"/>
</dbReference>
<dbReference type="AlphaFoldDB" id="A0A7R9NXV4"/>
<evidence type="ECO:0008006" key="2">
    <source>
        <dbReference type="Google" id="ProtNLM"/>
    </source>
</evidence>
<name>A0A7R9NXV4_9NEOP</name>
<reference evidence="1" key="1">
    <citation type="submission" date="2020-11" db="EMBL/GenBank/DDBJ databases">
        <authorList>
            <person name="Tran Van P."/>
        </authorList>
    </citation>
    <scope>NUCLEOTIDE SEQUENCE</scope>
</reference>
<dbReference type="PANTHER" id="PTHR14659:SF1">
    <property type="entry name" value="ALPHA- AND GAMMA-ADAPTIN-BINDING PROTEIN P34"/>
    <property type="match status" value="1"/>
</dbReference>